<dbReference type="EMBL" id="CDOK01000249">
    <property type="protein sequence ID" value="CEN53553.1"/>
    <property type="molecule type" value="Genomic_DNA"/>
</dbReference>
<accession>A0A0B7IUC5</accession>
<name>A0A0B7IUC5_9FLAO</name>
<proteinExistence type="predicted"/>
<sequence>MFDKQIITTINLSKDLEICRNLFSKREKFFNFHTFVIIYILLQA</sequence>
<evidence type="ECO:0000313" key="2">
    <source>
        <dbReference type="Proteomes" id="UP000039370"/>
    </source>
</evidence>
<organism evidence="1 2">
    <name type="scientific">Capnocytophaga canimorsus</name>
    <dbReference type="NCBI Taxonomy" id="28188"/>
    <lineage>
        <taxon>Bacteria</taxon>
        <taxon>Pseudomonadati</taxon>
        <taxon>Bacteroidota</taxon>
        <taxon>Flavobacteriia</taxon>
        <taxon>Flavobacteriales</taxon>
        <taxon>Flavobacteriaceae</taxon>
        <taxon>Capnocytophaga</taxon>
    </lineage>
</organism>
<dbReference type="Proteomes" id="UP000039370">
    <property type="component" value="Unassembled WGS sequence"/>
</dbReference>
<protein>
    <submittedName>
        <fullName evidence="1">Uncharacterized protein</fullName>
    </submittedName>
</protein>
<gene>
    <name evidence="1" type="ORF">CCAN11_990003</name>
</gene>
<dbReference type="AlphaFoldDB" id="A0A0B7IUC5"/>
<evidence type="ECO:0000313" key="1">
    <source>
        <dbReference type="EMBL" id="CEN53553.1"/>
    </source>
</evidence>
<reference evidence="2" key="1">
    <citation type="submission" date="2015-01" db="EMBL/GenBank/DDBJ databases">
        <authorList>
            <person name="MANFREDI Pablo"/>
        </authorList>
    </citation>
    <scope>NUCLEOTIDE SEQUENCE [LARGE SCALE GENOMIC DNA]</scope>
    <source>
        <strain evidence="2">Cc11</strain>
    </source>
</reference>